<proteinExistence type="predicted"/>
<reference evidence="1" key="1">
    <citation type="journal article" date="2021" name="Proc. Natl. Acad. Sci. U.S.A.">
        <title>A Catalog of Tens of Thousands of Viruses from Human Metagenomes Reveals Hidden Associations with Chronic Diseases.</title>
        <authorList>
            <person name="Tisza M.J."/>
            <person name="Buck C.B."/>
        </authorList>
    </citation>
    <scope>NUCLEOTIDE SEQUENCE</scope>
    <source>
        <strain evidence="1">CtBM815</strain>
    </source>
</reference>
<accession>A0A8S5RJJ0</accession>
<organism evidence="1">
    <name type="scientific">virus sp. ctBM815</name>
    <dbReference type="NCBI Taxonomy" id="2825806"/>
    <lineage>
        <taxon>Viruses</taxon>
    </lineage>
</organism>
<evidence type="ECO:0000313" key="1">
    <source>
        <dbReference type="EMBL" id="DAE31560.1"/>
    </source>
</evidence>
<dbReference type="EMBL" id="BK059109">
    <property type="protein sequence ID" value="DAE31560.1"/>
    <property type="molecule type" value="Genomic_DNA"/>
</dbReference>
<protein>
    <submittedName>
        <fullName evidence="1">Uncharacterized protein</fullName>
    </submittedName>
</protein>
<name>A0A8S5RJJ0_9VIRU</name>
<sequence>MTILTIPFPFRISAYLRKSSAINSSTSPNVIFFKL</sequence>